<keyword evidence="3" id="KW-0812">Transmembrane</keyword>
<dbReference type="GO" id="GO:0016780">
    <property type="term" value="F:phosphotransferase activity, for other substituted phosphate groups"/>
    <property type="evidence" value="ECO:0007669"/>
    <property type="project" value="InterPro"/>
</dbReference>
<gene>
    <name evidence="4" type="ORF">EHR06_17690</name>
</gene>
<dbReference type="Proteomes" id="UP000297241">
    <property type="component" value="Unassembled WGS sequence"/>
</dbReference>
<feature type="transmembrane region" description="Helical" evidence="3">
    <location>
        <begin position="68"/>
        <end position="87"/>
    </location>
</feature>
<dbReference type="GO" id="GO:0016020">
    <property type="term" value="C:membrane"/>
    <property type="evidence" value="ECO:0007669"/>
    <property type="project" value="InterPro"/>
</dbReference>
<dbReference type="EMBL" id="RQHS01000022">
    <property type="protein sequence ID" value="TGM96159.1"/>
    <property type="molecule type" value="Genomic_DNA"/>
</dbReference>
<keyword evidence="1 2" id="KW-0808">Transferase</keyword>
<evidence type="ECO:0000313" key="5">
    <source>
        <dbReference type="Proteomes" id="UP000297241"/>
    </source>
</evidence>
<proteinExistence type="inferred from homology"/>
<evidence type="ECO:0000256" key="2">
    <source>
        <dbReference type="RuleBase" id="RU003750"/>
    </source>
</evidence>
<comment type="similarity">
    <text evidence="2">Belongs to the CDP-alcohol phosphatidyltransferase class-I family.</text>
</comment>
<dbReference type="Pfam" id="PF01066">
    <property type="entry name" value="CDP-OH_P_transf"/>
    <property type="match status" value="1"/>
</dbReference>
<dbReference type="OrthoDB" id="9796672at2"/>
<feature type="transmembrane region" description="Helical" evidence="3">
    <location>
        <begin position="124"/>
        <end position="143"/>
    </location>
</feature>
<sequence length="191" mass="22540">MNSFNKYIPNCITILRFLTLPFLVYFIYKNDRSLFSWLFFAALLSDIADGLIARIFRLQSEFGAKLDSWADLLLFFVGIAGILTFEPDFFYEYRIWISIVLILYFGEMVYSLWKFGTISSFHTYASRVAAYCIGILFMTLFWFGAFSPIVYVSFFVSCFAYAEEILILRVLEELRSNVRGLYWIQKEKRKI</sequence>
<organism evidence="4 5">
    <name type="scientific">Leptospira dzoumogneensis</name>
    <dbReference type="NCBI Taxonomy" id="2484904"/>
    <lineage>
        <taxon>Bacteria</taxon>
        <taxon>Pseudomonadati</taxon>
        <taxon>Spirochaetota</taxon>
        <taxon>Spirochaetia</taxon>
        <taxon>Leptospirales</taxon>
        <taxon>Leptospiraceae</taxon>
        <taxon>Leptospira</taxon>
    </lineage>
</organism>
<keyword evidence="3" id="KW-1133">Transmembrane helix</keyword>
<comment type="caution">
    <text evidence="4">The sequence shown here is derived from an EMBL/GenBank/DDBJ whole genome shotgun (WGS) entry which is preliminary data.</text>
</comment>
<dbReference type="InterPro" id="IPR048254">
    <property type="entry name" value="CDP_ALCOHOL_P_TRANSF_CS"/>
</dbReference>
<accession>A0A4Z1AAE1</accession>
<evidence type="ECO:0000256" key="3">
    <source>
        <dbReference type="SAM" id="Phobius"/>
    </source>
</evidence>
<protein>
    <submittedName>
        <fullName evidence="4">CDP-alcohol phosphatidyltransferase family protein</fullName>
    </submittedName>
</protein>
<keyword evidence="3" id="KW-0472">Membrane</keyword>
<dbReference type="AlphaFoldDB" id="A0A4Z1AAE1"/>
<dbReference type="Gene3D" id="1.20.120.1760">
    <property type="match status" value="1"/>
</dbReference>
<dbReference type="RefSeq" id="WP_135758223.1">
    <property type="nucleotide sequence ID" value="NZ_RQHS01000022.1"/>
</dbReference>
<feature type="transmembrane region" description="Helical" evidence="3">
    <location>
        <begin position="149"/>
        <end position="171"/>
    </location>
</feature>
<keyword evidence="5" id="KW-1185">Reference proteome</keyword>
<feature type="transmembrane region" description="Helical" evidence="3">
    <location>
        <begin position="34"/>
        <end position="56"/>
    </location>
</feature>
<feature type="transmembrane region" description="Helical" evidence="3">
    <location>
        <begin position="93"/>
        <end position="112"/>
    </location>
</feature>
<dbReference type="InterPro" id="IPR000462">
    <property type="entry name" value="CDP-OH_P_trans"/>
</dbReference>
<feature type="transmembrane region" description="Helical" evidence="3">
    <location>
        <begin position="7"/>
        <end position="28"/>
    </location>
</feature>
<dbReference type="PROSITE" id="PS00379">
    <property type="entry name" value="CDP_ALCOHOL_P_TRANSF"/>
    <property type="match status" value="1"/>
</dbReference>
<evidence type="ECO:0000256" key="1">
    <source>
        <dbReference type="ARBA" id="ARBA00022679"/>
    </source>
</evidence>
<reference evidence="4" key="1">
    <citation type="journal article" date="2019" name="PLoS Negl. Trop. Dis.">
        <title>Revisiting the worldwide diversity of Leptospira species in the environment.</title>
        <authorList>
            <person name="Vincent A.T."/>
            <person name="Schiettekatte O."/>
            <person name="Bourhy P."/>
            <person name="Veyrier F.J."/>
            <person name="Picardeau M."/>
        </authorList>
    </citation>
    <scope>NUCLEOTIDE SEQUENCE [LARGE SCALE GENOMIC DNA]</scope>
    <source>
        <strain evidence="4">201601113</strain>
    </source>
</reference>
<dbReference type="GO" id="GO:0008654">
    <property type="term" value="P:phospholipid biosynthetic process"/>
    <property type="evidence" value="ECO:0007669"/>
    <property type="project" value="InterPro"/>
</dbReference>
<evidence type="ECO:0000313" key="4">
    <source>
        <dbReference type="EMBL" id="TGM96159.1"/>
    </source>
</evidence>
<name>A0A4Z1AAE1_9LEPT</name>
<dbReference type="InterPro" id="IPR043130">
    <property type="entry name" value="CDP-OH_PTrfase_TM_dom"/>
</dbReference>